<protein>
    <submittedName>
        <fullName evidence="3">M64 family metallo-endopeptidase</fullName>
    </submittedName>
</protein>
<dbReference type="Pfam" id="PF18962">
    <property type="entry name" value="Por_Secre_tail"/>
    <property type="match status" value="1"/>
</dbReference>
<keyword evidence="4" id="KW-1185">Reference proteome</keyword>
<dbReference type="InterPro" id="IPR024079">
    <property type="entry name" value="MetalloPept_cat_dom_sf"/>
</dbReference>
<keyword evidence="1" id="KW-0732">Signal</keyword>
<dbReference type="GO" id="GO:0008237">
    <property type="term" value="F:metallopeptidase activity"/>
    <property type="evidence" value="ECO:0007669"/>
    <property type="project" value="InterPro"/>
</dbReference>
<gene>
    <name evidence="3" type="ORF">L3X37_11770</name>
</gene>
<dbReference type="Gene3D" id="3.40.390.10">
    <property type="entry name" value="Collagenase (Catalytic Domain)"/>
    <property type="match status" value="1"/>
</dbReference>
<dbReference type="AlphaFoldDB" id="A0AAE3EPY8"/>
<sequence length="449" mass="49971">MFFNAQTFDLEVIKQSGDDDKRINLVILSDGYQASEFSKLITDAASFSTEMFTQSPFKEYTNYFNVYIIKVPSNESGTDHPATATDVTEPVFPAATKDTYFNTSFDTSGFHRLLYTYSSSLVYNVLANNFPEYDQPIILVNSSEYGGAGGPYAVSSTGASANEIVIHELGHSLFNLRDEYYPGDGRLFEAINATQETNPTLVKWKNWMGIDAIDIYPYGTSGEAATWNRPHQSCKMRYLGVDFCAVCTEGIVEKIHSLVPPIDSYLPISNAVTATVYPIDFQLNLIKPIPNTLKSTWTLNASNFANDVDDISIIDTDLNIGTNNLDVVVHDDSPFLKVDNHNSVHVYTVSWTITKSALGIDEIISEENDFNISLFPNPSNNILSIKVESENAVNLKVDILSLDGKQVKSTKISNYESNEIHISRLSNGVYLANIYSNNMLLTSKRFVKN</sequence>
<evidence type="ECO:0000313" key="4">
    <source>
        <dbReference type="Proteomes" id="UP001199795"/>
    </source>
</evidence>
<dbReference type="InterPro" id="IPR026444">
    <property type="entry name" value="Secre_tail"/>
</dbReference>
<dbReference type="RefSeq" id="WP_237240372.1">
    <property type="nucleotide sequence ID" value="NZ_JAKKDU010000014.1"/>
</dbReference>
<dbReference type="InterPro" id="IPR019026">
    <property type="entry name" value="Peptidase_M64_IgA"/>
</dbReference>
<comment type="caution">
    <text evidence="3">The sequence shown here is derived from an EMBL/GenBank/DDBJ whole genome shotgun (WGS) entry which is preliminary data.</text>
</comment>
<accession>A0AAE3EPY8</accession>
<dbReference type="EMBL" id="JAKKDU010000014">
    <property type="protein sequence ID" value="MCF7569036.1"/>
    <property type="molecule type" value="Genomic_DNA"/>
</dbReference>
<dbReference type="NCBIfam" id="TIGR04183">
    <property type="entry name" value="Por_Secre_tail"/>
    <property type="match status" value="1"/>
</dbReference>
<evidence type="ECO:0000313" key="3">
    <source>
        <dbReference type="EMBL" id="MCF7569036.1"/>
    </source>
</evidence>
<evidence type="ECO:0000256" key="1">
    <source>
        <dbReference type="ARBA" id="ARBA00022729"/>
    </source>
</evidence>
<feature type="domain" description="Secretion system C-terminal sorting" evidence="2">
    <location>
        <begin position="374"/>
        <end position="445"/>
    </location>
</feature>
<reference evidence="3" key="1">
    <citation type="submission" date="2022-01" db="EMBL/GenBank/DDBJ databases">
        <title>Draft genome sequence of Sabulilitoribacter arenilitoris KCTC 52401.</title>
        <authorList>
            <person name="Oh J.-S."/>
        </authorList>
    </citation>
    <scope>NUCLEOTIDE SEQUENCE</scope>
    <source>
        <strain evidence="3">HMF6543</strain>
    </source>
</reference>
<evidence type="ECO:0000259" key="2">
    <source>
        <dbReference type="Pfam" id="PF18962"/>
    </source>
</evidence>
<proteinExistence type="predicted"/>
<name>A0AAE3EPY8_9FLAO</name>
<dbReference type="Proteomes" id="UP001199795">
    <property type="component" value="Unassembled WGS sequence"/>
</dbReference>
<dbReference type="Pfam" id="PF09471">
    <property type="entry name" value="Peptidase_M64"/>
    <property type="match status" value="1"/>
</dbReference>
<organism evidence="3 4">
    <name type="scientific">Wocania arenilitoris</name>
    <dbReference type="NCBI Taxonomy" id="2044858"/>
    <lineage>
        <taxon>Bacteria</taxon>
        <taxon>Pseudomonadati</taxon>
        <taxon>Bacteroidota</taxon>
        <taxon>Flavobacteriia</taxon>
        <taxon>Flavobacteriales</taxon>
        <taxon>Flavobacteriaceae</taxon>
        <taxon>Wocania</taxon>
    </lineage>
</organism>